<feature type="region of interest" description="Disordered" evidence="6">
    <location>
        <begin position="832"/>
        <end position="851"/>
    </location>
</feature>
<protein>
    <recommendedName>
        <fullName evidence="5">Cilia- and flagella-associated protein 251</fullName>
    </recommendedName>
</protein>
<dbReference type="PANTHER" id="PTHR13720">
    <property type="entry name" value="WD-40 REPEAT PROTEIN"/>
    <property type="match status" value="1"/>
</dbReference>
<dbReference type="SUPFAM" id="SSF50969">
    <property type="entry name" value="YVTN repeat-like/Quinoprotein amine dehydrogenase"/>
    <property type="match status" value="1"/>
</dbReference>
<feature type="compositionally biased region" description="Basic residues" evidence="6">
    <location>
        <begin position="359"/>
        <end position="368"/>
    </location>
</feature>
<keyword evidence="2" id="KW-0853">WD repeat</keyword>
<dbReference type="InterPro" id="IPR015943">
    <property type="entry name" value="WD40/YVTN_repeat-like_dom_sf"/>
</dbReference>
<evidence type="ECO:0000313" key="8">
    <source>
        <dbReference type="Proteomes" id="UP001057375"/>
    </source>
</evidence>
<evidence type="ECO:0000256" key="5">
    <source>
        <dbReference type="ARBA" id="ARBA00040994"/>
    </source>
</evidence>
<comment type="subcellular location">
    <subcellularLocation>
        <location evidence="1">Cell projection</location>
        <location evidence="1">Cilium</location>
    </subcellularLocation>
</comment>
<feature type="region of interest" description="Disordered" evidence="6">
    <location>
        <begin position="620"/>
        <end position="640"/>
    </location>
</feature>
<feature type="compositionally biased region" description="Acidic residues" evidence="6">
    <location>
        <begin position="841"/>
        <end position="851"/>
    </location>
</feature>
<name>A0ABQ5K5N1_9EUKA</name>
<dbReference type="Gene3D" id="2.130.10.10">
    <property type="entry name" value="YVTN repeat-like/Quinoprotein amine dehydrogenase"/>
    <property type="match status" value="2"/>
</dbReference>
<sequence>MSKPLNLNYVCGINSHLVDGIHSLSDSTKEVIVYATSHIVVVYNATTEQQHMLQGHCNEITSLVVSPDKKWIISADDGEEGLIIVWDAQTYAPIRTIFNPHAHGVAALDISANSALIVSLGNLLPKKERKRGSTSKATQELCIWSWTDSADVPIARVQLARIPDEQFLVKMNPLDSGDIMTVGPSRVVFYLWDETNRDVDTSISYYAPGFSGKDMLRKVETFTHGSFTPSNEAVVATINGELLLYTHTLFRSGVEAEEGRRSPAKLTKLLADGAILYVTQLHGQYIVTGGSDGSVRVYDSGLRILAWYENLRGGGVRGIGFDAMRIASDLDTARSGTANSATSTPRVAAQSRSAVTPRTPHKGQRKPAHSSSPDYNTLTDFFVLTDGCLVIRLASSCHEETDPEQRRGKLYVRGISGVVTCSTTADRCVRRPYVYIGTNKGEVHVFNCDMGFISCARQMEKSNSYATSESSTTKYGAITVIAAQPPYGDVICVGTQSGTIIFLKLNAYPVASSGEWKEHLEEIMVVKRPHSPISRITFSPCGTVCAVADSVNVYIFRFEQTSSGKKWSYKGEKQPHGGMKICDIIIKRYTEDGKVDLRLLSVGEDRNLCVISLGSEIVEDTTSGKPTTSSSVSNGSIKPSVGSSASTMTILSHTPCCVTSTPTCLLSLPPPPNAIRDCPRPGIKPTKHSEGTDPTGSAKSLASSSSQQHEFNISIPWVEFETDLDGKRFVVPGTHSLPIDQESLVLVGDDSYKMRLFGCSPASRPALTFEEETEKLEAMAKRVTSVEGVGAHLLDMGSTASRAEPYPLLRTIIAPSYGLPTSSMKFIHLSGEGSGTGSGESWDEEEEMDGEEGFGDGFDEGHEFGRKAPHHTIVEGNIRHEWQYIAYSTPEKVIGLIRTPLDGLQHRTLGIVAHCGEISSLSVCKSDLDGSVFVVSSGKKDACVNLWKVNVEAFNKSIALNSVDVFGGRELNPFVQMLDEAGESGEYYQRVREFFRYTQTLQEPLDGKHRVKGEVSCCSLRKLCSVLGVFLTDQEEYMLKREVIVSFQRALLRRKIIELTQEKVGMSVRTRPPTSGLSEVFGL</sequence>
<keyword evidence="8" id="KW-1185">Reference proteome</keyword>
<keyword evidence="4" id="KW-0966">Cell projection</keyword>
<dbReference type="Pfam" id="PF00400">
    <property type="entry name" value="WD40"/>
    <property type="match status" value="2"/>
</dbReference>
<dbReference type="SMART" id="SM00320">
    <property type="entry name" value="WD40"/>
    <property type="match status" value="4"/>
</dbReference>
<evidence type="ECO:0000256" key="1">
    <source>
        <dbReference type="ARBA" id="ARBA00004138"/>
    </source>
</evidence>
<feature type="region of interest" description="Disordered" evidence="6">
    <location>
        <begin position="334"/>
        <end position="373"/>
    </location>
</feature>
<evidence type="ECO:0000313" key="7">
    <source>
        <dbReference type="EMBL" id="GKT24782.1"/>
    </source>
</evidence>
<dbReference type="InterPro" id="IPR050630">
    <property type="entry name" value="WD_repeat_EMAP"/>
</dbReference>
<dbReference type="InterPro" id="IPR001680">
    <property type="entry name" value="WD40_rpt"/>
</dbReference>
<dbReference type="PANTHER" id="PTHR13720:SF13">
    <property type="entry name" value="CILIA- AND FLAGELLA-ASSOCIATED PROTEIN 251"/>
    <property type="match status" value="1"/>
</dbReference>
<evidence type="ECO:0000256" key="4">
    <source>
        <dbReference type="ARBA" id="ARBA00023273"/>
    </source>
</evidence>
<evidence type="ECO:0000256" key="6">
    <source>
        <dbReference type="SAM" id="MobiDB-lite"/>
    </source>
</evidence>
<gene>
    <name evidence="7" type="ORF">ADUPG1_012840</name>
</gene>
<feature type="compositionally biased region" description="Polar residues" evidence="6">
    <location>
        <begin position="334"/>
        <end position="356"/>
    </location>
</feature>
<feature type="region of interest" description="Disordered" evidence="6">
    <location>
        <begin position="678"/>
        <end position="707"/>
    </location>
</feature>
<evidence type="ECO:0000256" key="2">
    <source>
        <dbReference type="ARBA" id="ARBA00022574"/>
    </source>
</evidence>
<reference evidence="7" key="1">
    <citation type="submission" date="2022-03" db="EMBL/GenBank/DDBJ databases">
        <title>Draft genome sequence of Aduncisulcus paluster, a free-living microaerophilic Fornicata.</title>
        <authorList>
            <person name="Yuyama I."/>
            <person name="Kume K."/>
            <person name="Tamura T."/>
            <person name="Inagaki Y."/>
            <person name="Hashimoto T."/>
        </authorList>
    </citation>
    <scope>NUCLEOTIDE SEQUENCE</scope>
    <source>
        <strain evidence="7">NY0171</strain>
    </source>
</reference>
<evidence type="ECO:0000256" key="3">
    <source>
        <dbReference type="ARBA" id="ARBA00022737"/>
    </source>
</evidence>
<dbReference type="InterPro" id="IPR011044">
    <property type="entry name" value="Quino_amine_DH_bsu"/>
</dbReference>
<keyword evidence="3" id="KW-0677">Repeat</keyword>
<feature type="compositionally biased region" description="Low complexity" evidence="6">
    <location>
        <begin position="697"/>
        <end position="706"/>
    </location>
</feature>
<organism evidence="7 8">
    <name type="scientific">Aduncisulcus paluster</name>
    <dbReference type="NCBI Taxonomy" id="2918883"/>
    <lineage>
        <taxon>Eukaryota</taxon>
        <taxon>Metamonada</taxon>
        <taxon>Carpediemonas-like organisms</taxon>
        <taxon>Aduncisulcus</taxon>
    </lineage>
</organism>
<dbReference type="InterPro" id="IPR036322">
    <property type="entry name" value="WD40_repeat_dom_sf"/>
</dbReference>
<dbReference type="SUPFAM" id="SSF50978">
    <property type="entry name" value="WD40 repeat-like"/>
    <property type="match status" value="1"/>
</dbReference>
<dbReference type="Proteomes" id="UP001057375">
    <property type="component" value="Unassembled WGS sequence"/>
</dbReference>
<proteinExistence type="predicted"/>
<accession>A0ABQ5K5N1</accession>
<dbReference type="EMBL" id="BQXS01012545">
    <property type="protein sequence ID" value="GKT24782.1"/>
    <property type="molecule type" value="Genomic_DNA"/>
</dbReference>
<comment type="caution">
    <text evidence="7">The sequence shown here is derived from an EMBL/GenBank/DDBJ whole genome shotgun (WGS) entry which is preliminary data.</text>
</comment>